<dbReference type="GO" id="GO:0003735">
    <property type="term" value="F:structural constituent of ribosome"/>
    <property type="evidence" value="ECO:0007669"/>
    <property type="project" value="InterPro"/>
</dbReference>
<evidence type="ECO:0000256" key="4">
    <source>
        <dbReference type="ARBA" id="ARBA00023274"/>
    </source>
</evidence>
<organism evidence="8 9">
    <name type="scientific">Gopherus evgoodei</name>
    <name type="common">Goodes thornscrub tortoise</name>
    <dbReference type="NCBI Taxonomy" id="1825980"/>
    <lineage>
        <taxon>Eukaryota</taxon>
        <taxon>Metazoa</taxon>
        <taxon>Chordata</taxon>
        <taxon>Craniata</taxon>
        <taxon>Vertebrata</taxon>
        <taxon>Euteleostomi</taxon>
        <taxon>Archelosauria</taxon>
        <taxon>Testudinata</taxon>
        <taxon>Testudines</taxon>
        <taxon>Cryptodira</taxon>
        <taxon>Durocryptodira</taxon>
        <taxon>Testudinoidea</taxon>
        <taxon>Testudinidae</taxon>
        <taxon>Gopherus</taxon>
    </lineage>
</organism>
<dbReference type="GO" id="GO:0005840">
    <property type="term" value="C:ribosome"/>
    <property type="evidence" value="ECO:0007669"/>
    <property type="project" value="UniProtKB-KW"/>
</dbReference>
<dbReference type="GO" id="GO:0006412">
    <property type="term" value="P:translation"/>
    <property type="evidence" value="ECO:0007669"/>
    <property type="project" value="InterPro"/>
</dbReference>
<reference evidence="8" key="2">
    <citation type="submission" date="2025-09" db="UniProtKB">
        <authorList>
            <consortium name="Ensembl"/>
        </authorList>
    </citation>
    <scope>IDENTIFICATION</scope>
</reference>
<comment type="subunit">
    <text evidence="2">Component of the large ribosomal subunit.</text>
</comment>
<dbReference type="Proteomes" id="UP000694390">
    <property type="component" value="Unassembled WGS sequence"/>
</dbReference>
<keyword evidence="4" id="KW-0687">Ribonucleoprotein</keyword>
<evidence type="ECO:0000256" key="5">
    <source>
        <dbReference type="ARBA" id="ARBA00034092"/>
    </source>
</evidence>
<evidence type="ECO:0000313" key="9">
    <source>
        <dbReference type="Proteomes" id="UP000694390"/>
    </source>
</evidence>
<evidence type="ECO:0000256" key="3">
    <source>
        <dbReference type="ARBA" id="ARBA00022980"/>
    </source>
</evidence>
<sequence length="81" mass="9109">SRAAFYAMAAGLNTAHKVAKKVSEPRQSHRRDHLTKHTKFIRDKICKVSGFRACEKRVATHICERYLTGWTSGLIVSLIGP</sequence>
<dbReference type="Gene3D" id="1.10.10.1760">
    <property type="entry name" value="60S ribosomal protein L36"/>
    <property type="match status" value="1"/>
</dbReference>
<dbReference type="InterPro" id="IPR000509">
    <property type="entry name" value="Ribosomal_eL36"/>
</dbReference>
<dbReference type="Pfam" id="PF01158">
    <property type="entry name" value="Ribosomal_L36e"/>
    <property type="match status" value="1"/>
</dbReference>
<reference evidence="8" key="1">
    <citation type="submission" date="2025-08" db="UniProtKB">
        <authorList>
            <consortium name="Ensembl"/>
        </authorList>
    </citation>
    <scope>IDENTIFICATION</scope>
</reference>
<name>A0A8C4VQQ4_9SAUR</name>
<dbReference type="OrthoDB" id="9616667at2759"/>
<dbReference type="GeneTree" id="ENSGT00950000185578"/>
<evidence type="ECO:0000256" key="6">
    <source>
        <dbReference type="ARBA" id="ARBA00035226"/>
    </source>
</evidence>
<comment type="function">
    <text evidence="5">Component of the large ribosomal subunit. The ribosome is a large ribonucleoprotein complex responsible for the synthesis of proteins in the cell.</text>
</comment>
<accession>A0A8C4VQQ4</accession>
<evidence type="ECO:0000256" key="1">
    <source>
        <dbReference type="ARBA" id="ARBA00006509"/>
    </source>
</evidence>
<comment type="similarity">
    <text evidence="1">Belongs to the eukaryotic ribosomal protein eL36 family.</text>
</comment>
<evidence type="ECO:0000313" key="8">
    <source>
        <dbReference type="Ensembl" id="ENSGEVP00005004324.1"/>
    </source>
</evidence>
<dbReference type="GO" id="GO:1990904">
    <property type="term" value="C:ribonucleoprotein complex"/>
    <property type="evidence" value="ECO:0007669"/>
    <property type="project" value="UniProtKB-KW"/>
</dbReference>
<proteinExistence type="inferred from homology"/>
<keyword evidence="3" id="KW-0689">Ribosomal protein</keyword>
<dbReference type="InterPro" id="IPR038097">
    <property type="entry name" value="Ribosomal_eL36_sf"/>
</dbReference>
<evidence type="ECO:0000256" key="2">
    <source>
        <dbReference type="ARBA" id="ARBA00011133"/>
    </source>
</evidence>
<protein>
    <recommendedName>
        <fullName evidence="6">Large ribosomal subunit protein eL36</fullName>
    </recommendedName>
    <alternativeName>
        <fullName evidence="7">60S ribosomal protein L36</fullName>
    </alternativeName>
</protein>
<evidence type="ECO:0000256" key="7">
    <source>
        <dbReference type="ARBA" id="ARBA00035331"/>
    </source>
</evidence>
<dbReference type="Ensembl" id="ENSGEVT00005004515.1">
    <property type="protein sequence ID" value="ENSGEVP00005004324.1"/>
    <property type="gene ID" value="ENSGEVG00005003104.1"/>
</dbReference>
<dbReference type="PANTHER" id="PTHR10114">
    <property type="entry name" value="60S RIBOSOMAL PROTEIN L36"/>
    <property type="match status" value="1"/>
</dbReference>
<keyword evidence="9" id="KW-1185">Reference proteome</keyword>
<dbReference type="AlphaFoldDB" id="A0A8C4VQQ4"/>